<name>A0A382HKW5_9ZZZZ</name>
<proteinExistence type="predicted"/>
<dbReference type="NCBIfam" id="TIGR02605">
    <property type="entry name" value="CxxC_CxxC_SSSS"/>
    <property type="match status" value="1"/>
</dbReference>
<organism evidence="2">
    <name type="scientific">marine metagenome</name>
    <dbReference type="NCBI Taxonomy" id="408172"/>
    <lineage>
        <taxon>unclassified sequences</taxon>
        <taxon>metagenomes</taxon>
        <taxon>ecological metagenomes</taxon>
    </lineage>
</organism>
<dbReference type="InterPro" id="IPR013429">
    <property type="entry name" value="Regulatory_FmdB_Zinc_ribbon"/>
</dbReference>
<accession>A0A382HKW5</accession>
<dbReference type="PANTHER" id="PTHR34404">
    <property type="entry name" value="REGULATORY PROTEIN, FMDB FAMILY"/>
    <property type="match status" value="1"/>
</dbReference>
<evidence type="ECO:0000259" key="1">
    <source>
        <dbReference type="SMART" id="SM00834"/>
    </source>
</evidence>
<dbReference type="EMBL" id="UINC01061894">
    <property type="protein sequence ID" value="SVB87946.1"/>
    <property type="molecule type" value="Genomic_DNA"/>
</dbReference>
<protein>
    <recommendedName>
        <fullName evidence="1">Putative regulatory protein FmdB zinc ribbon domain-containing protein</fullName>
    </recommendedName>
</protein>
<dbReference type="AlphaFoldDB" id="A0A382HKW5"/>
<evidence type="ECO:0000313" key="2">
    <source>
        <dbReference type="EMBL" id="SVB87946.1"/>
    </source>
</evidence>
<dbReference type="Pfam" id="PF09723">
    <property type="entry name" value="Zn_ribbon_8"/>
    <property type="match status" value="1"/>
</dbReference>
<sequence>MPIYEYRCKSCCLDFEVLYRSFTENRDTQCPDCQNYDVKRKISLSSFKMNRNASSEKFSDSSDIGRNVEEKFKTHDVEMPESVRRTIDDARGGQMPKGLDI</sequence>
<gene>
    <name evidence="2" type="ORF">METZ01_LOCUS240800</name>
</gene>
<dbReference type="SMART" id="SM00834">
    <property type="entry name" value="CxxC_CXXC_SSSS"/>
    <property type="match status" value="1"/>
</dbReference>
<reference evidence="2" key="1">
    <citation type="submission" date="2018-05" db="EMBL/GenBank/DDBJ databases">
        <authorList>
            <person name="Lanie J.A."/>
            <person name="Ng W.-L."/>
            <person name="Kazmierczak K.M."/>
            <person name="Andrzejewski T.M."/>
            <person name="Davidsen T.M."/>
            <person name="Wayne K.J."/>
            <person name="Tettelin H."/>
            <person name="Glass J.I."/>
            <person name="Rusch D."/>
            <person name="Podicherti R."/>
            <person name="Tsui H.-C.T."/>
            <person name="Winkler M.E."/>
        </authorList>
    </citation>
    <scope>NUCLEOTIDE SEQUENCE</scope>
</reference>
<dbReference type="PANTHER" id="PTHR34404:SF2">
    <property type="entry name" value="CONSERVED SERINE RICH PROTEIN"/>
    <property type="match status" value="1"/>
</dbReference>
<feature type="domain" description="Putative regulatory protein FmdB zinc ribbon" evidence="1">
    <location>
        <begin position="1"/>
        <end position="43"/>
    </location>
</feature>